<keyword evidence="8" id="KW-1185">Reference proteome</keyword>
<sequence>MLSYLKKNTITAGKVTILWLMVFITVNDLYAFQQEEAPERSPVVWSVEIEGNETYRNIVLMNAIANESPSLVQKIFKRFDNFLYTENEVRRDQIRLRRYYERRGFHNVEVDYHVTEGDKEWKKNILFTVIEGVPLSIHSTEVNIQADSSISREIRETRDFERAISRHQYREGRRFEPIRQPDVEGAFLQALGNLGYAWPEIEIQTAVDSLAGLVDVKIRITPNSKTYFREFQVEGELSIPKRMLLRQSGLREGDLYTRDEIQNAQRNIFNHHLFRFATITLPEQEYDSTLSTLIRVREFEPRTIEASVGVGMEEIIRGQAQWEHRNINGRGHRYSANARASFIEQRLSSDYLVPYIFNSKSRNVTSLFGLHRLEEAFELFQVGLNSSLIYQIDRNKTASLSYEYSLNEELSRDQQVDLPDTVLSYDKSSFVLSGYYSEGYSRGQRGWVLQPSIELSGTFGESTFKFQKLNLDVRKYTQITNSLTLANRVNGGVIFYTQPDSLPSNIRYYSGGTNSVRGWGRQNLGPKAPAFTENGAFDSFIPLGGRATFLFNIELRQTLDRIIPNFGVAAFLDGGQVWQNIASLPSRPLQFGAGGGFRYQSPIGPVRVDIAYKLNPTEEDLRIYNGWDYGSAWDRIGIHFSIGQAF</sequence>
<dbReference type="PANTHER" id="PTHR12815:SF18">
    <property type="entry name" value="SORTING AND ASSEMBLY MACHINERY COMPONENT 50 HOMOLOG"/>
    <property type="match status" value="1"/>
</dbReference>
<evidence type="ECO:0000256" key="1">
    <source>
        <dbReference type="ARBA" id="ARBA00004370"/>
    </source>
</evidence>
<name>A0ABS9KCE1_9BACT</name>
<evidence type="ECO:0000313" key="8">
    <source>
        <dbReference type="Proteomes" id="UP001165366"/>
    </source>
</evidence>
<protein>
    <submittedName>
        <fullName evidence="7">BamA/TamA family outer membrane protein</fullName>
    </submittedName>
</protein>
<dbReference type="EMBL" id="JAKLWS010000007">
    <property type="protein sequence ID" value="MCG2588498.1"/>
    <property type="molecule type" value="Genomic_DNA"/>
</dbReference>
<reference evidence="7" key="1">
    <citation type="submission" date="2022-01" db="EMBL/GenBank/DDBJ databases">
        <authorList>
            <person name="Wang Y."/>
        </authorList>
    </citation>
    <scope>NUCLEOTIDE SEQUENCE</scope>
    <source>
        <strain evidence="7">WB101</strain>
    </source>
</reference>
<keyword evidence="4" id="KW-0472">Membrane</keyword>
<gene>
    <name evidence="7" type="ORF">L6773_07985</name>
</gene>
<evidence type="ECO:0000259" key="6">
    <source>
        <dbReference type="Pfam" id="PF07244"/>
    </source>
</evidence>
<evidence type="ECO:0000256" key="3">
    <source>
        <dbReference type="ARBA" id="ARBA00022692"/>
    </source>
</evidence>
<evidence type="ECO:0000259" key="5">
    <source>
        <dbReference type="Pfam" id="PF01103"/>
    </source>
</evidence>
<evidence type="ECO:0000256" key="4">
    <source>
        <dbReference type="ARBA" id="ARBA00023136"/>
    </source>
</evidence>
<dbReference type="InterPro" id="IPR010827">
    <property type="entry name" value="BamA/TamA_POTRA"/>
</dbReference>
<keyword evidence="3" id="KW-0812">Transmembrane</keyword>
<feature type="domain" description="POTRA" evidence="6">
    <location>
        <begin position="46"/>
        <end position="132"/>
    </location>
</feature>
<feature type="domain" description="POTRA" evidence="6">
    <location>
        <begin position="227"/>
        <end position="275"/>
    </location>
</feature>
<evidence type="ECO:0000256" key="2">
    <source>
        <dbReference type="ARBA" id="ARBA00022452"/>
    </source>
</evidence>
<dbReference type="Gene3D" id="2.40.160.50">
    <property type="entry name" value="membrane protein fhac: a member of the omp85/tpsb transporter family"/>
    <property type="match status" value="1"/>
</dbReference>
<organism evidence="7 8">
    <name type="scientific">Rhodohalobacter sulfatireducens</name>
    <dbReference type="NCBI Taxonomy" id="2911366"/>
    <lineage>
        <taxon>Bacteria</taxon>
        <taxon>Pseudomonadati</taxon>
        <taxon>Balneolota</taxon>
        <taxon>Balneolia</taxon>
        <taxon>Balneolales</taxon>
        <taxon>Balneolaceae</taxon>
        <taxon>Rhodohalobacter</taxon>
    </lineage>
</organism>
<dbReference type="RefSeq" id="WP_237853340.1">
    <property type="nucleotide sequence ID" value="NZ_JAKLWS010000007.1"/>
</dbReference>
<dbReference type="Proteomes" id="UP001165366">
    <property type="component" value="Unassembled WGS sequence"/>
</dbReference>
<keyword evidence="2" id="KW-1134">Transmembrane beta strand</keyword>
<dbReference type="Gene3D" id="3.10.20.310">
    <property type="entry name" value="membrane protein fhac"/>
    <property type="match status" value="2"/>
</dbReference>
<dbReference type="Pfam" id="PF01103">
    <property type="entry name" value="Omp85"/>
    <property type="match status" value="1"/>
</dbReference>
<feature type="domain" description="Bacterial surface antigen (D15)" evidence="5">
    <location>
        <begin position="326"/>
        <end position="646"/>
    </location>
</feature>
<reference evidence="7" key="2">
    <citation type="submission" date="2024-05" db="EMBL/GenBank/DDBJ databases">
        <title>Rhodohalobacter halophilus gen. nov., sp. nov., a moderately halophilic member of the family Balneolaceae.</title>
        <authorList>
            <person name="Xia J."/>
        </authorList>
    </citation>
    <scope>NUCLEOTIDE SEQUENCE</scope>
    <source>
        <strain evidence="7">WB101</strain>
    </source>
</reference>
<comment type="caution">
    <text evidence="7">The sequence shown here is derived from an EMBL/GenBank/DDBJ whole genome shotgun (WGS) entry which is preliminary data.</text>
</comment>
<proteinExistence type="predicted"/>
<accession>A0ABS9KCE1</accession>
<comment type="subcellular location">
    <subcellularLocation>
        <location evidence="1">Membrane</location>
    </subcellularLocation>
</comment>
<dbReference type="InterPro" id="IPR039910">
    <property type="entry name" value="D15-like"/>
</dbReference>
<dbReference type="PANTHER" id="PTHR12815">
    <property type="entry name" value="SORTING AND ASSEMBLY MACHINERY SAMM50 PROTEIN FAMILY MEMBER"/>
    <property type="match status" value="1"/>
</dbReference>
<evidence type="ECO:0000313" key="7">
    <source>
        <dbReference type="EMBL" id="MCG2588498.1"/>
    </source>
</evidence>
<dbReference type="Pfam" id="PF07244">
    <property type="entry name" value="POTRA"/>
    <property type="match status" value="2"/>
</dbReference>
<dbReference type="InterPro" id="IPR000184">
    <property type="entry name" value="Bac_surfAg_D15"/>
</dbReference>